<dbReference type="GO" id="GO:0008360">
    <property type="term" value="P:regulation of cell shape"/>
    <property type="evidence" value="ECO:0007669"/>
    <property type="project" value="UniProtKB-KW"/>
</dbReference>
<comment type="subcellular location">
    <subcellularLocation>
        <location evidence="1 10">Cytoplasm</location>
    </subcellularLocation>
</comment>
<evidence type="ECO:0000256" key="12">
    <source>
        <dbReference type="PIRSR" id="PIRSR039102-3"/>
    </source>
</evidence>
<gene>
    <name evidence="10" type="primary">ddl</name>
    <name evidence="15" type="ORF">E6K73_07190</name>
</gene>
<dbReference type="Gene3D" id="3.40.50.20">
    <property type="match status" value="1"/>
</dbReference>
<dbReference type="PROSITE" id="PS50975">
    <property type="entry name" value="ATP_GRASP"/>
    <property type="match status" value="1"/>
</dbReference>
<dbReference type="NCBIfam" id="NF002528">
    <property type="entry name" value="PRK01966.1-4"/>
    <property type="match status" value="1"/>
</dbReference>
<evidence type="ECO:0000256" key="2">
    <source>
        <dbReference type="ARBA" id="ARBA00010871"/>
    </source>
</evidence>
<dbReference type="SUPFAM" id="SSF56059">
    <property type="entry name" value="Glutathione synthetase ATP-binding domain-like"/>
    <property type="match status" value="1"/>
</dbReference>
<dbReference type="GO" id="GO:0046872">
    <property type="term" value="F:metal ion binding"/>
    <property type="evidence" value="ECO:0007669"/>
    <property type="project" value="UniProtKB-KW"/>
</dbReference>
<keyword evidence="4 10" id="KW-0436">Ligase</keyword>
<dbReference type="HAMAP" id="MF_00047">
    <property type="entry name" value="Dala_Dala_lig"/>
    <property type="match status" value="1"/>
</dbReference>
<dbReference type="Gene3D" id="3.30.1490.20">
    <property type="entry name" value="ATP-grasp fold, A domain"/>
    <property type="match status" value="1"/>
</dbReference>
<feature type="active site" evidence="11">
    <location>
        <position position="169"/>
    </location>
</feature>
<keyword evidence="8 10" id="KW-0573">Peptidoglycan synthesis</keyword>
<dbReference type="Proteomes" id="UP000320184">
    <property type="component" value="Unassembled WGS sequence"/>
</dbReference>
<evidence type="ECO:0000256" key="3">
    <source>
        <dbReference type="ARBA" id="ARBA00022490"/>
    </source>
</evidence>
<dbReference type="Pfam" id="PF07478">
    <property type="entry name" value="Dala_Dala_lig_C"/>
    <property type="match status" value="1"/>
</dbReference>
<evidence type="ECO:0000256" key="6">
    <source>
        <dbReference type="ARBA" id="ARBA00022840"/>
    </source>
</evidence>
<evidence type="ECO:0000313" key="15">
    <source>
        <dbReference type="EMBL" id="TMQ50813.1"/>
    </source>
</evidence>
<comment type="similarity">
    <text evidence="2 10">Belongs to the D-alanine--D-alanine ligase family.</text>
</comment>
<feature type="binding site" evidence="12">
    <location>
        <position position="289"/>
    </location>
    <ligand>
        <name>Mg(2+)</name>
        <dbReference type="ChEBI" id="CHEBI:18420"/>
        <label>2</label>
    </ligand>
</feature>
<feature type="domain" description="ATP-grasp" evidence="14">
    <location>
        <begin position="125"/>
        <end position="322"/>
    </location>
</feature>
<dbReference type="InterPro" id="IPR005905">
    <property type="entry name" value="D_ala_D_ala"/>
</dbReference>
<dbReference type="GO" id="GO:0009252">
    <property type="term" value="P:peptidoglycan biosynthetic process"/>
    <property type="evidence" value="ECO:0007669"/>
    <property type="project" value="UniProtKB-UniRule"/>
</dbReference>
<dbReference type="InterPro" id="IPR011761">
    <property type="entry name" value="ATP-grasp"/>
</dbReference>
<dbReference type="NCBIfam" id="TIGR01205">
    <property type="entry name" value="D_ala_D_alaTIGR"/>
    <property type="match status" value="1"/>
</dbReference>
<dbReference type="InterPro" id="IPR016185">
    <property type="entry name" value="PreATP-grasp_dom_sf"/>
</dbReference>
<dbReference type="EC" id="6.3.2.4" evidence="10"/>
<keyword evidence="5 13" id="KW-0547">Nucleotide-binding</keyword>
<comment type="pathway">
    <text evidence="10">Cell wall biogenesis; peptidoglycan biosynthesis.</text>
</comment>
<dbReference type="GO" id="GO:0005737">
    <property type="term" value="C:cytoplasm"/>
    <property type="evidence" value="ECO:0007669"/>
    <property type="project" value="UniProtKB-SubCell"/>
</dbReference>
<keyword evidence="12" id="KW-0479">Metal-binding</keyword>
<evidence type="ECO:0000256" key="9">
    <source>
        <dbReference type="ARBA" id="ARBA00023316"/>
    </source>
</evidence>
<dbReference type="PIRSF" id="PIRSF039102">
    <property type="entry name" value="Ddl/VanB"/>
    <property type="match status" value="1"/>
</dbReference>
<evidence type="ECO:0000256" key="10">
    <source>
        <dbReference type="HAMAP-Rule" id="MF_00047"/>
    </source>
</evidence>
<organism evidence="15 16">
    <name type="scientific">Eiseniibacteriota bacterium</name>
    <dbReference type="NCBI Taxonomy" id="2212470"/>
    <lineage>
        <taxon>Bacteria</taxon>
        <taxon>Candidatus Eiseniibacteriota</taxon>
    </lineage>
</organism>
<evidence type="ECO:0000256" key="8">
    <source>
        <dbReference type="ARBA" id="ARBA00022984"/>
    </source>
</evidence>
<reference evidence="15 16" key="1">
    <citation type="journal article" date="2019" name="Nat. Microbiol.">
        <title>Mediterranean grassland soil C-N compound turnover is dependent on rainfall and depth, and is mediated by genomically divergent microorganisms.</title>
        <authorList>
            <person name="Diamond S."/>
            <person name="Andeer P.F."/>
            <person name="Li Z."/>
            <person name="Crits-Christoph A."/>
            <person name="Burstein D."/>
            <person name="Anantharaman K."/>
            <person name="Lane K.R."/>
            <person name="Thomas B.C."/>
            <person name="Pan C."/>
            <person name="Northen T.R."/>
            <person name="Banfield J.F."/>
        </authorList>
    </citation>
    <scope>NUCLEOTIDE SEQUENCE [LARGE SCALE GENOMIC DNA]</scope>
    <source>
        <strain evidence="15">WS_3</strain>
    </source>
</reference>
<comment type="function">
    <text evidence="10">Cell wall formation.</text>
</comment>
<dbReference type="SMART" id="SM01209">
    <property type="entry name" value="GARS_A"/>
    <property type="match status" value="1"/>
</dbReference>
<dbReference type="GO" id="GO:0071555">
    <property type="term" value="P:cell wall organization"/>
    <property type="evidence" value="ECO:0007669"/>
    <property type="project" value="UniProtKB-KW"/>
</dbReference>
<dbReference type="InterPro" id="IPR011095">
    <property type="entry name" value="Dala_Dala_lig_C"/>
</dbReference>
<dbReference type="UniPathway" id="UPA00219"/>
<dbReference type="SUPFAM" id="SSF52440">
    <property type="entry name" value="PreATP-grasp domain"/>
    <property type="match status" value="1"/>
</dbReference>
<feature type="binding site" evidence="12">
    <location>
        <position position="291"/>
    </location>
    <ligand>
        <name>Mg(2+)</name>
        <dbReference type="ChEBI" id="CHEBI:18420"/>
        <label>2</label>
    </ligand>
</feature>
<evidence type="ECO:0000259" key="14">
    <source>
        <dbReference type="PROSITE" id="PS50975"/>
    </source>
</evidence>
<dbReference type="PROSITE" id="PS00844">
    <property type="entry name" value="DALA_DALA_LIGASE_2"/>
    <property type="match status" value="1"/>
</dbReference>
<dbReference type="NCBIfam" id="NF002378">
    <property type="entry name" value="PRK01372.1"/>
    <property type="match status" value="1"/>
</dbReference>
<comment type="caution">
    <text evidence="15">The sequence shown here is derived from an EMBL/GenBank/DDBJ whole genome shotgun (WGS) entry which is preliminary data.</text>
</comment>
<dbReference type="AlphaFoldDB" id="A0A538SHH8"/>
<name>A0A538SHH8_UNCEI</name>
<feature type="binding site" evidence="12">
    <location>
        <position position="276"/>
    </location>
    <ligand>
        <name>Mg(2+)</name>
        <dbReference type="ChEBI" id="CHEBI:18420"/>
        <label>1</label>
    </ligand>
</feature>
<feature type="active site" evidence="11">
    <location>
        <position position="13"/>
    </location>
</feature>
<keyword evidence="7 10" id="KW-0133">Cell shape</keyword>
<evidence type="ECO:0000256" key="1">
    <source>
        <dbReference type="ARBA" id="ARBA00004496"/>
    </source>
</evidence>
<comment type="catalytic activity">
    <reaction evidence="10">
        <text>2 D-alanine + ATP = D-alanyl-D-alanine + ADP + phosphate + H(+)</text>
        <dbReference type="Rhea" id="RHEA:11224"/>
        <dbReference type="ChEBI" id="CHEBI:15378"/>
        <dbReference type="ChEBI" id="CHEBI:30616"/>
        <dbReference type="ChEBI" id="CHEBI:43474"/>
        <dbReference type="ChEBI" id="CHEBI:57416"/>
        <dbReference type="ChEBI" id="CHEBI:57822"/>
        <dbReference type="ChEBI" id="CHEBI:456216"/>
        <dbReference type="EC" id="6.3.2.4"/>
    </reaction>
</comment>
<keyword evidence="12" id="KW-0464">Manganese</keyword>
<accession>A0A538SHH8</accession>
<dbReference type="EMBL" id="VBOT01000090">
    <property type="protein sequence ID" value="TMQ50813.1"/>
    <property type="molecule type" value="Genomic_DNA"/>
</dbReference>
<dbReference type="InterPro" id="IPR000291">
    <property type="entry name" value="D-Ala_lig_Van_CS"/>
</dbReference>
<dbReference type="GO" id="GO:0005524">
    <property type="term" value="F:ATP binding"/>
    <property type="evidence" value="ECO:0007669"/>
    <property type="project" value="UniProtKB-UniRule"/>
</dbReference>
<evidence type="ECO:0000256" key="13">
    <source>
        <dbReference type="PROSITE-ProRule" id="PRU00409"/>
    </source>
</evidence>
<evidence type="ECO:0000256" key="5">
    <source>
        <dbReference type="ARBA" id="ARBA00022741"/>
    </source>
</evidence>
<dbReference type="InterPro" id="IPR013815">
    <property type="entry name" value="ATP_grasp_subdomain_1"/>
</dbReference>
<keyword evidence="3 10" id="KW-0963">Cytoplasm</keyword>
<proteinExistence type="inferred from homology"/>
<evidence type="ECO:0000256" key="11">
    <source>
        <dbReference type="PIRSR" id="PIRSR039102-1"/>
    </source>
</evidence>
<dbReference type="Gene3D" id="3.30.470.20">
    <property type="entry name" value="ATP-grasp fold, B domain"/>
    <property type="match status" value="1"/>
</dbReference>
<dbReference type="PANTHER" id="PTHR23132">
    <property type="entry name" value="D-ALANINE--D-ALANINE LIGASE"/>
    <property type="match status" value="1"/>
</dbReference>
<evidence type="ECO:0000256" key="7">
    <source>
        <dbReference type="ARBA" id="ARBA00022960"/>
    </source>
</evidence>
<protein>
    <recommendedName>
        <fullName evidence="10">D-alanine--D-alanine ligase</fullName>
        <ecNumber evidence="10">6.3.2.4</ecNumber>
    </recommendedName>
    <alternativeName>
        <fullName evidence="10">D-Ala-D-Ala ligase</fullName>
    </alternativeName>
    <alternativeName>
        <fullName evidence="10">D-alanylalanine synthetase</fullName>
    </alternativeName>
</protein>
<dbReference type="PANTHER" id="PTHR23132:SF23">
    <property type="entry name" value="D-ALANINE--D-ALANINE LIGASE B"/>
    <property type="match status" value="1"/>
</dbReference>
<keyword evidence="12" id="KW-0460">Magnesium</keyword>
<feature type="binding site" evidence="12">
    <location>
        <position position="289"/>
    </location>
    <ligand>
        <name>Mg(2+)</name>
        <dbReference type="ChEBI" id="CHEBI:18420"/>
        <label>1</label>
    </ligand>
</feature>
<dbReference type="InterPro" id="IPR011127">
    <property type="entry name" value="Dala_Dala_lig_N"/>
</dbReference>
<keyword evidence="9 10" id="KW-0961">Cell wall biogenesis/degradation</keyword>
<feature type="active site" evidence="11">
    <location>
        <position position="300"/>
    </location>
</feature>
<dbReference type="PROSITE" id="PS00843">
    <property type="entry name" value="DALA_DALA_LIGASE_1"/>
    <property type="match status" value="1"/>
</dbReference>
<evidence type="ECO:0000256" key="4">
    <source>
        <dbReference type="ARBA" id="ARBA00022598"/>
    </source>
</evidence>
<keyword evidence="6 13" id="KW-0067">ATP-binding</keyword>
<sequence>MKVALLMGGRSSEREISLKTGQGVAQALRSLGHEVTSIDTANGRLLPPGEELRAALPEGARVPAVAVSAVANADAVNQAEVVFLALHGGPGEDGTIQALLDLAGKPYTGSGVLASALAMNKAMSKRVFEREGIPTPEWMLLTRDAGAPTVDAQALGGYPLVVKPNQEGSTVGLSIVTRPEDLPEALDQAFDYGPEVLVEQYIPGRELTVALLGEEVLPIVEIRPQGGHYDYDSKYTAGMSEYFCPADLPADLAQRIAELGRRAAQVLGCRGVVRADFRLSPAGEPFCLEVNTIPGMTPTSLVPMAARARGMTYDQLVNRMLELAQEDWRRRHRTSRRGEPSRA</sequence>
<dbReference type="Pfam" id="PF01820">
    <property type="entry name" value="Dala_Dala_lig_N"/>
    <property type="match status" value="1"/>
</dbReference>
<dbReference type="GO" id="GO:0008716">
    <property type="term" value="F:D-alanine-D-alanine ligase activity"/>
    <property type="evidence" value="ECO:0007669"/>
    <property type="project" value="UniProtKB-UniRule"/>
</dbReference>
<evidence type="ECO:0000313" key="16">
    <source>
        <dbReference type="Proteomes" id="UP000320184"/>
    </source>
</evidence>
<comment type="cofactor">
    <cofactor evidence="12">
        <name>Mg(2+)</name>
        <dbReference type="ChEBI" id="CHEBI:18420"/>
    </cofactor>
    <cofactor evidence="12">
        <name>Mn(2+)</name>
        <dbReference type="ChEBI" id="CHEBI:29035"/>
    </cofactor>
    <text evidence="12">Binds 2 magnesium or manganese ions per subunit.</text>
</comment>